<dbReference type="GO" id="GO:0051560">
    <property type="term" value="P:mitochondrial calcium ion homeostasis"/>
    <property type="evidence" value="ECO:0007669"/>
    <property type="project" value="InterPro"/>
</dbReference>
<keyword evidence="13" id="KW-1185">Reference proteome</keyword>
<keyword evidence="3" id="KW-0479">Metal-binding</keyword>
<dbReference type="Proteomes" id="UP000663877">
    <property type="component" value="Unassembled WGS sequence"/>
</dbReference>
<organism evidence="11 14">
    <name type="scientific">Adineta steineri</name>
    <dbReference type="NCBI Taxonomy" id="433720"/>
    <lineage>
        <taxon>Eukaryota</taxon>
        <taxon>Metazoa</taxon>
        <taxon>Spiralia</taxon>
        <taxon>Gnathifera</taxon>
        <taxon>Rotifera</taxon>
        <taxon>Eurotatoria</taxon>
        <taxon>Bdelloidea</taxon>
        <taxon>Adinetida</taxon>
        <taxon>Adinetidae</taxon>
        <taxon>Adineta</taxon>
    </lineage>
</organism>
<dbReference type="Proteomes" id="UP000663832">
    <property type="component" value="Unassembled WGS sequence"/>
</dbReference>
<dbReference type="PROSITE" id="PS51847">
    <property type="entry name" value="SMP"/>
    <property type="match status" value="1"/>
</dbReference>
<dbReference type="GO" id="GO:0008289">
    <property type="term" value="F:lipid binding"/>
    <property type="evidence" value="ECO:0007669"/>
    <property type="project" value="UniProtKB-KW"/>
</dbReference>
<evidence type="ECO:0000259" key="9">
    <source>
        <dbReference type="PROSITE" id="PS50081"/>
    </source>
</evidence>
<dbReference type="InterPro" id="IPR002219">
    <property type="entry name" value="PKC_DAG/PE"/>
</dbReference>
<keyword evidence="7" id="KW-0472">Membrane</keyword>
<feature type="region of interest" description="Disordered" evidence="8">
    <location>
        <begin position="729"/>
        <end position="768"/>
    </location>
</feature>
<dbReference type="EMBL" id="CAJNOM010004160">
    <property type="protein sequence ID" value="CAF1653127.1"/>
    <property type="molecule type" value="Genomic_DNA"/>
</dbReference>
<keyword evidence="2" id="KW-0813">Transport</keyword>
<feature type="compositionally biased region" description="Basic and acidic residues" evidence="8">
    <location>
        <begin position="748"/>
        <end position="757"/>
    </location>
</feature>
<evidence type="ECO:0000313" key="13">
    <source>
        <dbReference type="Proteomes" id="UP000663832"/>
    </source>
</evidence>
<gene>
    <name evidence="11" type="ORF">BJG266_LOCUS44810</name>
    <name evidence="12" type="ORF">QVE165_LOCUS61784</name>
</gene>
<feature type="non-terminal residue" evidence="11">
    <location>
        <position position="1"/>
    </location>
</feature>
<dbReference type="Gene3D" id="3.30.60.20">
    <property type="match status" value="1"/>
</dbReference>
<accession>A0A815V7Y6</accession>
<evidence type="ECO:0000256" key="7">
    <source>
        <dbReference type="ARBA" id="ARBA00023136"/>
    </source>
</evidence>
<keyword evidence="4" id="KW-0862">Zinc</keyword>
<evidence type="ECO:0000256" key="2">
    <source>
        <dbReference type="ARBA" id="ARBA00022448"/>
    </source>
</evidence>
<dbReference type="SMART" id="SM00109">
    <property type="entry name" value="C1"/>
    <property type="match status" value="1"/>
</dbReference>
<comment type="subcellular location">
    <subcellularLocation>
        <location evidence="1">Membrane</location>
    </subcellularLocation>
</comment>
<dbReference type="Pfam" id="PF26547">
    <property type="entry name" value="PDZD8_N"/>
    <property type="match status" value="1"/>
</dbReference>
<evidence type="ECO:0000256" key="5">
    <source>
        <dbReference type="ARBA" id="ARBA00023055"/>
    </source>
</evidence>
<dbReference type="GO" id="GO:0016020">
    <property type="term" value="C:membrane"/>
    <property type="evidence" value="ECO:0007669"/>
    <property type="project" value="UniProtKB-SubCell"/>
</dbReference>
<evidence type="ECO:0000313" key="14">
    <source>
        <dbReference type="Proteomes" id="UP000663877"/>
    </source>
</evidence>
<dbReference type="SUPFAM" id="SSF57889">
    <property type="entry name" value="Cysteine-rich domain"/>
    <property type="match status" value="1"/>
</dbReference>
<dbReference type="AlphaFoldDB" id="A0A815V7Y6"/>
<feature type="domain" description="SMP-LTD" evidence="10">
    <location>
        <begin position="33"/>
        <end position="222"/>
    </location>
</feature>
<dbReference type="OrthoDB" id="10004596at2759"/>
<dbReference type="GO" id="GO:0046872">
    <property type="term" value="F:metal ion binding"/>
    <property type="evidence" value="ECO:0007669"/>
    <property type="project" value="UniProtKB-KW"/>
</dbReference>
<dbReference type="GO" id="GO:0005739">
    <property type="term" value="C:mitochondrion"/>
    <property type="evidence" value="ECO:0007669"/>
    <property type="project" value="GOC"/>
</dbReference>
<dbReference type="GO" id="GO:0044233">
    <property type="term" value="C:mitochondria-associated endoplasmic reticulum membrane contact site"/>
    <property type="evidence" value="ECO:0007669"/>
    <property type="project" value="InterPro"/>
</dbReference>
<feature type="domain" description="Phorbol-ester/DAG-type" evidence="9">
    <location>
        <begin position="626"/>
        <end position="675"/>
    </location>
</feature>
<evidence type="ECO:0000313" key="11">
    <source>
        <dbReference type="EMBL" id="CAF1529583.1"/>
    </source>
</evidence>
<evidence type="ECO:0000256" key="4">
    <source>
        <dbReference type="ARBA" id="ARBA00022833"/>
    </source>
</evidence>
<dbReference type="PANTHER" id="PTHR21519:SF1">
    <property type="entry name" value="PDZ DOMAIN-CONTAINING PROTEIN 8"/>
    <property type="match status" value="1"/>
</dbReference>
<dbReference type="InterPro" id="IPR058801">
    <property type="entry name" value="PDZD8_N"/>
</dbReference>
<evidence type="ECO:0000256" key="8">
    <source>
        <dbReference type="SAM" id="MobiDB-lite"/>
    </source>
</evidence>
<dbReference type="GO" id="GO:0006869">
    <property type="term" value="P:lipid transport"/>
    <property type="evidence" value="ECO:0007669"/>
    <property type="project" value="UniProtKB-KW"/>
</dbReference>
<dbReference type="InterPro" id="IPR031468">
    <property type="entry name" value="SMP_LBD"/>
</dbReference>
<dbReference type="InterPro" id="IPR046349">
    <property type="entry name" value="C1-like_sf"/>
</dbReference>
<sequence length="956" mass="111756">YLYVYYGLDLREIIAEREQYQDFYPLSENEQSKNSTIDTVNYIMQFLFQEMKDTSRIRRYITNKLKIEFTELKNTRIGKLFLQDIIIQSFSLGKECPVLSDIQFEQQERDERGLIKEFVTKLHIDYKDGFSVMLDIKLAFNQTCQLSIKIKRIQGRLRLEFRREPFSHWLLVFQDEPLIDLDIKSYLSSRESSQLAHIIDQRIRHTIRRKQIWPNYKIRYRPFFPTSQQPLSTEASSVINSNLILGKFHIEIQHCDRLSIPYAIFNKENSSSLFIFLTIGINKQMCKDYLRINRDQWIKQEIEFIPNVHKIRLKEVLYMDHIEILIEELDAIPNEIEDLNAFKQALQDKNIFLLQIQNQEIKQLEQTNLLLKPKSTNKNERKIKIVVGIPLLHYVQVPYVNETIKTVENEELLTTVQQPIQDVDPSIEHQKNSSVDMINLIMMNADMLPEFQAKATLTRKPATYVEFKDKFEFPANENDQYLNICLWCKPTLDFDMPSMNKKLILLGYTTISLSEVVLDAHMSFKRETQMTLNFQSPNTKQSNLKDYIKDPIRKNLVELSKHKNYDDNMAHGFVTVNIRHEPKIEKKLNHESEKEEISSMETIKIQNEPLTTINEEQKLSSSKSTNHLFEDQQFSVGTCYFCSKTIWMKSARQCRTCLVTVHKKCEYKYNRESICTQESIRSKSAILEENQLIEDSDSISNIDQTREKRSLTSSLIDTHSPVDTLIRHSGRLFGNKSPNRPSTIPGLLKHDEFDNSHTGKRSVSNPSSSKIVNAASSAYNKLLDFKTKRSTLESKKPRSSSVTENISEDDLQDIIKKCLSEENVDMTSLENLFREKAVDRTALYAKVNKFGSELFLDLPLEERKQKLENEISRVQHEIELQNRIRDELILEYNDHSTDENRKKKIVAAIMKVDEKVQAFGALTLLYCTGFKHCCSPIEIKDDHPNINSKSSFDDKS</sequence>
<evidence type="ECO:0000256" key="1">
    <source>
        <dbReference type="ARBA" id="ARBA00004370"/>
    </source>
</evidence>
<reference evidence="11" key="1">
    <citation type="submission" date="2021-02" db="EMBL/GenBank/DDBJ databases">
        <authorList>
            <person name="Nowell W R."/>
        </authorList>
    </citation>
    <scope>NUCLEOTIDE SEQUENCE</scope>
</reference>
<name>A0A815V7Y6_9BILA</name>
<evidence type="ECO:0000313" key="12">
    <source>
        <dbReference type="EMBL" id="CAF1653127.1"/>
    </source>
</evidence>
<evidence type="ECO:0000259" key="10">
    <source>
        <dbReference type="PROSITE" id="PS51847"/>
    </source>
</evidence>
<dbReference type="PANTHER" id="PTHR21519">
    <property type="entry name" value="PDZ DOMAIN-CONTAINING PROTEIN 8"/>
    <property type="match status" value="1"/>
</dbReference>
<evidence type="ECO:0000256" key="6">
    <source>
        <dbReference type="ARBA" id="ARBA00023121"/>
    </source>
</evidence>
<evidence type="ECO:0008006" key="15">
    <source>
        <dbReference type="Google" id="ProtNLM"/>
    </source>
</evidence>
<proteinExistence type="predicted"/>
<dbReference type="PROSITE" id="PS00479">
    <property type="entry name" value="ZF_DAG_PE_1"/>
    <property type="match status" value="1"/>
</dbReference>
<evidence type="ECO:0000256" key="3">
    <source>
        <dbReference type="ARBA" id="ARBA00022723"/>
    </source>
</evidence>
<protein>
    <recommendedName>
        <fullName evidence="15">Phorbol-ester/DAG-type domain-containing protein</fullName>
    </recommendedName>
</protein>
<keyword evidence="6" id="KW-0446">Lipid-binding</keyword>
<dbReference type="EMBL" id="CAJNOI010003794">
    <property type="protein sequence ID" value="CAF1529583.1"/>
    <property type="molecule type" value="Genomic_DNA"/>
</dbReference>
<dbReference type="InterPro" id="IPR039275">
    <property type="entry name" value="PDZD8"/>
</dbReference>
<comment type="caution">
    <text evidence="11">The sequence shown here is derived from an EMBL/GenBank/DDBJ whole genome shotgun (WGS) entry which is preliminary data.</text>
</comment>
<dbReference type="GO" id="GO:1990456">
    <property type="term" value="P:mitochondrion-endoplasmic reticulum membrane tethering"/>
    <property type="evidence" value="ECO:0007669"/>
    <property type="project" value="InterPro"/>
</dbReference>
<keyword evidence="5" id="KW-0445">Lipid transport</keyword>
<dbReference type="PROSITE" id="PS50081">
    <property type="entry name" value="ZF_DAG_PE_2"/>
    <property type="match status" value="1"/>
</dbReference>